<dbReference type="Pfam" id="PF00005">
    <property type="entry name" value="ABC_tran"/>
    <property type="match status" value="1"/>
</dbReference>
<evidence type="ECO:0000313" key="6">
    <source>
        <dbReference type="EMBL" id="SFG93172.1"/>
    </source>
</evidence>
<dbReference type="SMART" id="SM00382">
    <property type="entry name" value="AAA"/>
    <property type="match status" value="1"/>
</dbReference>
<accession>A0A1I2VVY5</accession>
<dbReference type="InterPro" id="IPR050093">
    <property type="entry name" value="ABC_SmlMolc_Importer"/>
</dbReference>
<dbReference type="Proteomes" id="UP000199337">
    <property type="component" value="Unassembled WGS sequence"/>
</dbReference>
<reference evidence="7" key="1">
    <citation type="submission" date="2016-10" db="EMBL/GenBank/DDBJ databases">
        <authorList>
            <person name="Varghese N."/>
            <person name="Submissions S."/>
        </authorList>
    </citation>
    <scope>NUCLEOTIDE SEQUENCE [LARGE SCALE GENOMIC DNA]</scope>
    <source>
        <strain evidence="7">DSM 17038</strain>
    </source>
</reference>
<dbReference type="RefSeq" id="WP_092472371.1">
    <property type="nucleotide sequence ID" value="NZ_FOOX01000012.1"/>
</dbReference>
<evidence type="ECO:0000256" key="3">
    <source>
        <dbReference type="ARBA" id="ARBA00022840"/>
    </source>
</evidence>
<keyword evidence="7" id="KW-1185">Reference proteome</keyword>
<evidence type="ECO:0000259" key="5">
    <source>
        <dbReference type="PROSITE" id="PS50893"/>
    </source>
</evidence>
<dbReference type="EMBL" id="FOOX01000012">
    <property type="protein sequence ID" value="SFG93172.1"/>
    <property type="molecule type" value="Genomic_DNA"/>
</dbReference>
<dbReference type="InterPro" id="IPR013611">
    <property type="entry name" value="Transp-assoc_OB_typ2"/>
</dbReference>
<protein>
    <submittedName>
        <fullName evidence="6">Spermidine/putrescine transport system ATP-binding protein</fullName>
    </submittedName>
</protein>
<dbReference type="GO" id="GO:0005524">
    <property type="term" value="F:ATP binding"/>
    <property type="evidence" value="ECO:0007669"/>
    <property type="project" value="UniProtKB-KW"/>
</dbReference>
<keyword evidence="1" id="KW-0813">Transport</keyword>
<dbReference type="SUPFAM" id="SSF52540">
    <property type="entry name" value="P-loop containing nucleoside triphosphate hydrolases"/>
    <property type="match status" value="1"/>
</dbReference>
<dbReference type="AlphaFoldDB" id="A0A1I2VVY5"/>
<name>A0A1I2VVY5_9FIRM</name>
<dbReference type="PROSITE" id="PS50893">
    <property type="entry name" value="ABC_TRANSPORTER_2"/>
    <property type="match status" value="1"/>
</dbReference>
<evidence type="ECO:0000256" key="2">
    <source>
        <dbReference type="ARBA" id="ARBA00022741"/>
    </source>
</evidence>
<proteinExistence type="predicted"/>
<dbReference type="InterPro" id="IPR003439">
    <property type="entry name" value="ABC_transporter-like_ATP-bd"/>
</dbReference>
<sequence>MNTDTYDVEMKNVSKYFGAFKAVDNVSVQIPKGSFFSVLGPSGSGKTTILRLLSGFEHPDEGDIILNNQVINHLPPNQRPTNLIFQNLALFPNMNVFDNVAFGLKQRRLSTSEIKNKVLNMLERTGIKDQAKKKISQLSGGQQQRVAIARSLVLDPAVLLLDEPLSALDLKLREHMRIELKEIQQRVGATFIYVTHDQEEAMAMSDNIAVMINGKIEQTGSPRELYSSPASAFVHAFVGESNRFYGVLKEQNEHYLKTKVKSLEINGLAKDSFTGPEHVLLFIRPQNILIGSDAQAAGGNYQKYDGIVKKTVFKGHFHTYLIELADGIPIKVVVPQASHIEMHKNGTTVKVAWLPEDCFCYTAKALKDINDYIG</sequence>
<evidence type="ECO:0000256" key="4">
    <source>
        <dbReference type="ARBA" id="ARBA00022967"/>
    </source>
</evidence>
<dbReference type="FunFam" id="3.40.50.300:FF:000133">
    <property type="entry name" value="Spermidine/putrescine import ATP-binding protein PotA"/>
    <property type="match status" value="1"/>
</dbReference>
<gene>
    <name evidence="6" type="ORF">SAMN05660649_03190</name>
</gene>
<dbReference type="Gene3D" id="2.40.50.100">
    <property type="match status" value="1"/>
</dbReference>
<dbReference type="InterPro" id="IPR008995">
    <property type="entry name" value="Mo/tungstate-bd_C_term_dom"/>
</dbReference>
<dbReference type="InterPro" id="IPR027417">
    <property type="entry name" value="P-loop_NTPase"/>
</dbReference>
<dbReference type="Pfam" id="PF08402">
    <property type="entry name" value="TOBE_2"/>
    <property type="match status" value="1"/>
</dbReference>
<feature type="domain" description="ABC transporter" evidence="5">
    <location>
        <begin position="8"/>
        <end position="238"/>
    </location>
</feature>
<dbReference type="GO" id="GO:0016887">
    <property type="term" value="F:ATP hydrolysis activity"/>
    <property type="evidence" value="ECO:0007669"/>
    <property type="project" value="InterPro"/>
</dbReference>
<dbReference type="SUPFAM" id="SSF50331">
    <property type="entry name" value="MOP-like"/>
    <property type="match status" value="1"/>
</dbReference>
<dbReference type="GO" id="GO:0022857">
    <property type="term" value="F:transmembrane transporter activity"/>
    <property type="evidence" value="ECO:0007669"/>
    <property type="project" value="InterPro"/>
</dbReference>
<organism evidence="6 7">
    <name type="scientific">Desulfotruncus arcticus DSM 17038</name>
    <dbReference type="NCBI Taxonomy" id="1121424"/>
    <lineage>
        <taxon>Bacteria</taxon>
        <taxon>Bacillati</taxon>
        <taxon>Bacillota</taxon>
        <taxon>Clostridia</taxon>
        <taxon>Eubacteriales</taxon>
        <taxon>Desulfallaceae</taxon>
        <taxon>Desulfotruncus</taxon>
    </lineage>
</organism>
<dbReference type="PANTHER" id="PTHR42781">
    <property type="entry name" value="SPERMIDINE/PUTRESCINE IMPORT ATP-BINDING PROTEIN POTA"/>
    <property type="match status" value="1"/>
</dbReference>
<dbReference type="InterPro" id="IPR017871">
    <property type="entry name" value="ABC_transporter-like_CS"/>
</dbReference>
<dbReference type="Gene3D" id="3.40.50.300">
    <property type="entry name" value="P-loop containing nucleotide triphosphate hydrolases"/>
    <property type="match status" value="1"/>
</dbReference>
<dbReference type="InterPro" id="IPR003593">
    <property type="entry name" value="AAA+_ATPase"/>
</dbReference>
<dbReference type="PANTHER" id="PTHR42781:SF4">
    <property type="entry name" value="SPERMIDINE_PUTRESCINE IMPORT ATP-BINDING PROTEIN POTA"/>
    <property type="match status" value="1"/>
</dbReference>
<keyword evidence="3 6" id="KW-0067">ATP-binding</keyword>
<dbReference type="PROSITE" id="PS00211">
    <property type="entry name" value="ABC_TRANSPORTER_1"/>
    <property type="match status" value="1"/>
</dbReference>
<evidence type="ECO:0000313" key="7">
    <source>
        <dbReference type="Proteomes" id="UP000199337"/>
    </source>
</evidence>
<evidence type="ECO:0000256" key="1">
    <source>
        <dbReference type="ARBA" id="ARBA00022448"/>
    </source>
</evidence>
<dbReference type="GO" id="GO:0043190">
    <property type="term" value="C:ATP-binding cassette (ABC) transporter complex"/>
    <property type="evidence" value="ECO:0007669"/>
    <property type="project" value="InterPro"/>
</dbReference>
<keyword evidence="2" id="KW-0547">Nucleotide-binding</keyword>
<keyword evidence="4" id="KW-1278">Translocase</keyword>
<dbReference type="STRING" id="341036.SAMN05660649_03190"/>
<dbReference type="OrthoDB" id="9802264at2"/>